<dbReference type="OrthoDB" id="1374975at2"/>
<evidence type="ECO:0008006" key="3">
    <source>
        <dbReference type="Google" id="ProtNLM"/>
    </source>
</evidence>
<comment type="caution">
    <text evidence="1">The sequence shown here is derived from an EMBL/GenBank/DDBJ whole genome shotgun (WGS) entry which is preliminary data.</text>
</comment>
<organism evidence="1 2">
    <name type="scientific">Dinghuibacter silviterrae</name>
    <dbReference type="NCBI Taxonomy" id="1539049"/>
    <lineage>
        <taxon>Bacteria</taxon>
        <taxon>Pseudomonadati</taxon>
        <taxon>Bacteroidota</taxon>
        <taxon>Chitinophagia</taxon>
        <taxon>Chitinophagales</taxon>
        <taxon>Chitinophagaceae</taxon>
        <taxon>Dinghuibacter</taxon>
    </lineage>
</organism>
<evidence type="ECO:0000313" key="1">
    <source>
        <dbReference type="EMBL" id="TDX00978.1"/>
    </source>
</evidence>
<proteinExistence type="predicted"/>
<name>A0A4R8DSX1_9BACT</name>
<protein>
    <recommendedName>
        <fullName evidence="3">Thiopeptide-type bacteriocin biosynthesis protein</fullName>
    </recommendedName>
</protein>
<evidence type="ECO:0000313" key="2">
    <source>
        <dbReference type="Proteomes" id="UP000294498"/>
    </source>
</evidence>
<sequence>MQGKTVWLVTSLFCRRKHWNGVFNTGIKPFITEGDILSYQIGLNYQGGENIRLAFLAEEDRAGDLALHARDYFQSFFSSAGLVPSETGLPVKGIFMPFPCNTIQFGLYEASTSDHHIERAISDIMLQALPENDIEEETILMTAYYLHISLLVTLCPYGGKEMAHYSPVYQSRLLTSETIDEPFKQNELNANRSIFMEVIRDISASRSGKEMSIPSRLAQWMALCKRIISEMPASESHRYLSHYINKQLGITGDMNILLNYFIYQTFFTPLCINSTL</sequence>
<dbReference type="RefSeq" id="WP_133993138.1">
    <property type="nucleotide sequence ID" value="NZ_SODV01000001.1"/>
</dbReference>
<dbReference type="EMBL" id="SODV01000001">
    <property type="protein sequence ID" value="TDX00978.1"/>
    <property type="molecule type" value="Genomic_DNA"/>
</dbReference>
<accession>A0A4R8DSX1</accession>
<keyword evidence="2" id="KW-1185">Reference proteome</keyword>
<reference evidence="1 2" key="1">
    <citation type="submission" date="2019-03" db="EMBL/GenBank/DDBJ databases">
        <title>Genomic Encyclopedia of Type Strains, Phase IV (KMG-IV): sequencing the most valuable type-strain genomes for metagenomic binning, comparative biology and taxonomic classification.</title>
        <authorList>
            <person name="Goeker M."/>
        </authorList>
    </citation>
    <scope>NUCLEOTIDE SEQUENCE [LARGE SCALE GENOMIC DNA]</scope>
    <source>
        <strain evidence="1 2">DSM 100059</strain>
    </source>
</reference>
<gene>
    <name evidence="1" type="ORF">EDB95_2009</name>
</gene>
<dbReference type="Proteomes" id="UP000294498">
    <property type="component" value="Unassembled WGS sequence"/>
</dbReference>
<dbReference type="AlphaFoldDB" id="A0A4R8DSX1"/>